<feature type="region of interest" description="Disordered" evidence="1">
    <location>
        <begin position="104"/>
        <end position="126"/>
    </location>
</feature>
<dbReference type="STRING" id="36166.T1GCC3"/>
<feature type="compositionally biased region" description="Polar residues" evidence="1">
    <location>
        <begin position="104"/>
        <end position="125"/>
    </location>
</feature>
<accession>T1GCC3</accession>
<reference evidence="3" key="1">
    <citation type="submission" date="2013-02" db="EMBL/GenBank/DDBJ databases">
        <authorList>
            <person name="Hughes D."/>
        </authorList>
    </citation>
    <scope>NUCLEOTIDE SEQUENCE</scope>
    <source>
        <strain>Durham</strain>
        <strain evidence="3">NC isolate 2 -- Noor lab</strain>
    </source>
</reference>
<dbReference type="EnsemblMetazoa" id="MESCA000933-RA">
    <property type="protein sequence ID" value="MESCA000933-PA"/>
    <property type="gene ID" value="MESCA000933"/>
</dbReference>
<protein>
    <submittedName>
        <fullName evidence="2">Uncharacterized protein</fullName>
    </submittedName>
</protein>
<dbReference type="Proteomes" id="UP000015102">
    <property type="component" value="Unassembled WGS sequence"/>
</dbReference>
<evidence type="ECO:0000256" key="1">
    <source>
        <dbReference type="SAM" id="MobiDB-lite"/>
    </source>
</evidence>
<keyword evidence="3" id="KW-1185">Reference proteome</keyword>
<dbReference type="AlphaFoldDB" id="T1GCC3"/>
<organism evidence="2 3">
    <name type="scientific">Megaselia scalaris</name>
    <name type="common">Humpbacked fly</name>
    <name type="synonym">Phora scalaris</name>
    <dbReference type="NCBI Taxonomy" id="36166"/>
    <lineage>
        <taxon>Eukaryota</taxon>
        <taxon>Metazoa</taxon>
        <taxon>Ecdysozoa</taxon>
        <taxon>Arthropoda</taxon>
        <taxon>Hexapoda</taxon>
        <taxon>Insecta</taxon>
        <taxon>Pterygota</taxon>
        <taxon>Neoptera</taxon>
        <taxon>Endopterygota</taxon>
        <taxon>Diptera</taxon>
        <taxon>Brachycera</taxon>
        <taxon>Muscomorpha</taxon>
        <taxon>Platypezoidea</taxon>
        <taxon>Phoridae</taxon>
        <taxon>Megaseliini</taxon>
        <taxon>Megaselia</taxon>
    </lineage>
</organism>
<proteinExistence type="predicted"/>
<name>T1GCC3_MEGSC</name>
<dbReference type="EMBL" id="CAQQ02048563">
    <property type="status" value="NOT_ANNOTATED_CDS"/>
    <property type="molecule type" value="Genomic_DNA"/>
</dbReference>
<evidence type="ECO:0000313" key="2">
    <source>
        <dbReference type="EnsemblMetazoa" id="MESCA000933-PA"/>
    </source>
</evidence>
<sequence length="266" mass="29329">MKELDIARFDLSGTQSKLSSIEDNSFGSNDMGVGIDSPRWPIGSQNDSLRAEIEAQTAAHKAQIGTLENRAHETWLAARQSERKYEEARLEGANLRRKLTQLSQNGVSQNTTDGIQSNTSINSAPSPVHMEAPGSPILQLPPPPPFLPPSFMGLPPPPMMGPGGAPPPFPPMFLPPGEIRPPPLGRLMSPPPHHHSRYIDDGNSILDEIMTMNTMTTMRIVDPEYIPEMEDLPQIVDMITIRGMTRKLILVHHQVPHRSPGVKMVR</sequence>
<dbReference type="EMBL" id="CAQQ02048564">
    <property type="status" value="NOT_ANNOTATED_CDS"/>
    <property type="molecule type" value="Genomic_DNA"/>
</dbReference>
<reference evidence="2" key="2">
    <citation type="submission" date="2015-06" db="UniProtKB">
        <authorList>
            <consortium name="EnsemblMetazoa"/>
        </authorList>
    </citation>
    <scope>IDENTIFICATION</scope>
</reference>
<evidence type="ECO:0000313" key="3">
    <source>
        <dbReference type="Proteomes" id="UP000015102"/>
    </source>
</evidence>
<dbReference type="HOGENOM" id="CLU_1046925_0_0_1"/>